<keyword evidence="4" id="KW-1185">Reference proteome</keyword>
<dbReference type="InterPro" id="IPR050272">
    <property type="entry name" value="Isochorismatase-like_hydrls"/>
</dbReference>
<evidence type="ECO:0000313" key="4">
    <source>
        <dbReference type="Proteomes" id="UP000323565"/>
    </source>
</evidence>
<proteinExistence type="predicted"/>
<protein>
    <submittedName>
        <fullName evidence="3">Isochorismatase family protein</fullName>
    </submittedName>
</protein>
<organism evidence="3 4">
    <name type="scientific">Dermacoccus abyssi</name>
    <dbReference type="NCBI Taxonomy" id="322596"/>
    <lineage>
        <taxon>Bacteria</taxon>
        <taxon>Bacillati</taxon>
        <taxon>Actinomycetota</taxon>
        <taxon>Actinomycetes</taxon>
        <taxon>Micrococcales</taxon>
        <taxon>Dermacoccaceae</taxon>
        <taxon>Dermacoccus</taxon>
    </lineage>
</organism>
<dbReference type="Pfam" id="PF00857">
    <property type="entry name" value="Isochorismatase"/>
    <property type="match status" value="1"/>
</dbReference>
<dbReference type="Proteomes" id="UP000323565">
    <property type="component" value="Chromosome"/>
</dbReference>
<dbReference type="Gene3D" id="3.40.50.850">
    <property type="entry name" value="Isochorismatase-like"/>
    <property type="match status" value="1"/>
</dbReference>
<accession>A0ABX5Z6N8</accession>
<reference evidence="3 4" key="1">
    <citation type="submission" date="2019-08" db="EMBL/GenBank/DDBJ databases">
        <title>Dermacoccus abyssi strain HZAU 226, whole genome Nanopore sequencing project.</title>
        <authorList>
            <person name="Guo A."/>
            <person name="Zhang X."/>
            <person name="Ruan Y."/>
            <person name="Liu W."/>
            <person name="Chen Q."/>
            <person name="Gu L."/>
        </authorList>
    </citation>
    <scope>NUCLEOTIDE SEQUENCE [LARGE SCALE GENOMIC DNA]</scope>
    <source>
        <strain evidence="3 4">HZAU 226</strain>
    </source>
</reference>
<evidence type="ECO:0000313" key="3">
    <source>
        <dbReference type="EMBL" id="QEH92622.1"/>
    </source>
</evidence>
<dbReference type="EMBL" id="CP043031">
    <property type="protein sequence ID" value="QEH92622.1"/>
    <property type="molecule type" value="Genomic_DNA"/>
</dbReference>
<dbReference type="InterPro" id="IPR000868">
    <property type="entry name" value="Isochorismatase-like_dom"/>
</dbReference>
<dbReference type="SUPFAM" id="SSF52499">
    <property type="entry name" value="Isochorismatase-like hydrolases"/>
    <property type="match status" value="1"/>
</dbReference>
<name>A0ABX5Z6N8_9MICO</name>
<feature type="domain" description="Isochorismatase-like" evidence="2">
    <location>
        <begin position="5"/>
        <end position="140"/>
    </location>
</feature>
<evidence type="ECO:0000259" key="2">
    <source>
        <dbReference type="Pfam" id="PF00857"/>
    </source>
</evidence>
<evidence type="ECO:0000256" key="1">
    <source>
        <dbReference type="ARBA" id="ARBA00022801"/>
    </source>
</evidence>
<gene>
    <name evidence="3" type="ORF">FV141_03000</name>
</gene>
<sequence length="177" mass="18660">MSERVLLVVDVQVDVMEESVGSDAVIANVAKLVEAARAADVPVVWVQHSDAGLAKGGAEWQIVPQLSPADDEAVVHKTWSDSLVETELAQQLEALGAREIVLAGAQTDTCIRSTFYGGIHRGYDVTLVSDAHTTGDMREWGAEFSPEQSIAVLNAQAASTKQPGATGAVTTTAEAFI</sequence>
<dbReference type="PANTHER" id="PTHR43540">
    <property type="entry name" value="PEROXYUREIDOACRYLATE/UREIDOACRYLATE AMIDOHYDROLASE-RELATED"/>
    <property type="match status" value="1"/>
</dbReference>
<dbReference type="InterPro" id="IPR036380">
    <property type="entry name" value="Isochorismatase-like_sf"/>
</dbReference>
<keyword evidence="1" id="KW-0378">Hydrolase</keyword>